<proteinExistence type="predicted"/>
<accession>A0A1I1D467</accession>
<gene>
    <name evidence="2" type="ORF">SAMN02745150_00286</name>
</gene>
<dbReference type="EMBL" id="FOKY01000001">
    <property type="protein sequence ID" value="SFB69587.1"/>
    <property type="molecule type" value="Genomic_DNA"/>
</dbReference>
<evidence type="ECO:0000256" key="1">
    <source>
        <dbReference type="SAM" id="Phobius"/>
    </source>
</evidence>
<dbReference type="Proteomes" id="UP000240042">
    <property type="component" value="Unassembled WGS sequence"/>
</dbReference>
<evidence type="ECO:0000313" key="2">
    <source>
        <dbReference type="EMBL" id="SFB69587.1"/>
    </source>
</evidence>
<keyword evidence="1" id="KW-0812">Transmembrane</keyword>
<reference evidence="3" key="1">
    <citation type="submission" date="2016-10" db="EMBL/GenBank/DDBJ databases">
        <authorList>
            <person name="Varghese N."/>
            <person name="Submissions S."/>
        </authorList>
    </citation>
    <scope>NUCLEOTIDE SEQUENCE [LARGE SCALE GENOMIC DNA]</scope>
    <source>
        <strain evidence="3">ATCC 43811</strain>
    </source>
</reference>
<feature type="transmembrane region" description="Helical" evidence="1">
    <location>
        <begin position="34"/>
        <end position="55"/>
    </location>
</feature>
<dbReference type="AlphaFoldDB" id="A0A1I1D467"/>
<sequence length="61" mass="7003">MKSIIVLSIAFLATTALFFLYERTIILNPFMDPIAPYLIWGMMVVLAVLWCTRLIQALVKK</sequence>
<evidence type="ECO:0000313" key="3">
    <source>
        <dbReference type="Proteomes" id="UP000240042"/>
    </source>
</evidence>
<keyword evidence="1" id="KW-0472">Membrane</keyword>
<keyword evidence="3" id="KW-1185">Reference proteome</keyword>
<organism evidence="2 3">
    <name type="scientific">Brevinema andersonii</name>
    <dbReference type="NCBI Taxonomy" id="34097"/>
    <lineage>
        <taxon>Bacteria</taxon>
        <taxon>Pseudomonadati</taxon>
        <taxon>Spirochaetota</taxon>
        <taxon>Spirochaetia</taxon>
        <taxon>Brevinematales</taxon>
        <taxon>Brevinemataceae</taxon>
        <taxon>Brevinema</taxon>
    </lineage>
</organism>
<dbReference type="RefSeq" id="WP_092317595.1">
    <property type="nucleotide sequence ID" value="NZ_FOKY01000001.1"/>
</dbReference>
<dbReference type="STRING" id="34097.SAMN02745150_00286"/>
<name>A0A1I1D467_BREAD</name>
<protein>
    <submittedName>
        <fullName evidence="2">Uncharacterized protein</fullName>
    </submittedName>
</protein>
<keyword evidence="1" id="KW-1133">Transmembrane helix</keyword>